<keyword evidence="1" id="KW-0121">Carboxypeptidase</keyword>
<dbReference type="AlphaFoldDB" id="A0A916DP90"/>
<dbReference type="Gene3D" id="2.60.40.1120">
    <property type="entry name" value="Carboxypeptidase-like, regulatory domain"/>
    <property type="match status" value="1"/>
</dbReference>
<sequence length="230" mass="25786">MKQIPLIIVLLSIIGCAKEPGLGGNAAIVGKLKLENYNADFSVLKQSYYLNNESVYLIFGDNAAYGDRVRTNFDGSYEFRNLNMGQYTLYAYSKDSTFLSPSGYSPVMKTIEITQQQELVQVEDLVILDNDVKGFASIRGKVLVDDGTNQYYAPDERVYIIYDNSPNVESSQRTNYDGFFEFSGLPIGTYQIYAYTKDDQAPSGVRPIIQNVTIDSINQQLVLPDLVINQ</sequence>
<keyword evidence="2" id="KW-1185">Reference proteome</keyword>
<evidence type="ECO:0000313" key="2">
    <source>
        <dbReference type="Proteomes" id="UP001060919"/>
    </source>
</evidence>
<reference evidence="1" key="1">
    <citation type="submission" date="2022-09" db="EMBL/GenBank/DDBJ databases">
        <title>Aureispira anguillicida sp. nov., isolated from Leptocephalus of Japanese eel Anguilla japonica.</title>
        <authorList>
            <person name="Yuasa K."/>
            <person name="Mekata T."/>
            <person name="Ikunari K."/>
        </authorList>
    </citation>
    <scope>NUCLEOTIDE SEQUENCE</scope>
    <source>
        <strain evidence="1">EL160426</strain>
    </source>
</reference>
<organism evidence="1 2">
    <name type="scientific">Aureispira anguillae</name>
    <dbReference type="NCBI Taxonomy" id="2864201"/>
    <lineage>
        <taxon>Bacteria</taxon>
        <taxon>Pseudomonadati</taxon>
        <taxon>Bacteroidota</taxon>
        <taxon>Saprospiria</taxon>
        <taxon>Saprospirales</taxon>
        <taxon>Saprospiraceae</taxon>
        <taxon>Aureispira</taxon>
    </lineage>
</organism>
<dbReference type="EMBL" id="AP026867">
    <property type="protein sequence ID" value="BDS10011.1"/>
    <property type="molecule type" value="Genomic_DNA"/>
</dbReference>
<dbReference type="KEGG" id="aup:AsAng_0007160"/>
<dbReference type="Proteomes" id="UP001060919">
    <property type="component" value="Chromosome"/>
</dbReference>
<evidence type="ECO:0000313" key="1">
    <source>
        <dbReference type="EMBL" id="BDS10011.1"/>
    </source>
</evidence>
<dbReference type="GO" id="GO:0004180">
    <property type="term" value="F:carboxypeptidase activity"/>
    <property type="evidence" value="ECO:0007669"/>
    <property type="project" value="UniProtKB-KW"/>
</dbReference>
<dbReference type="SUPFAM" id="SSF117074">
    <property type="entry name" value="Hypothetical protein PA1324"/>
    <property type="match status" value="1"/>
</dbReference>
<dbReference type="RefSeq" id="WP_264791354.1">
    <property type="nucleotide sequence ID" value="NZ_AP026867.1"/>
</dbReference>
<dbReference type="PROSITE" id="PS51257">
    <property type="entry name" value="PROKAR_LIPOPROTEIN"/>
    <property type="match status" value="1"/>
</dbReference>
<keyword evidence="1" id="KW-0645">Protease</keyword>
<name>A0A916DP90_9BACT</name>
<protein>
    <submittedName>
        <fullName evidence="1">Carboxypeptidase-like regulatory domain-containing protein</fullName>
    </submittedName>
</protein>
<proteinExistence type="predicted"/>
<accession>A0A916DP90</accession>
<dbReference type="SUPFAM" id="SSF49478">
    <property type="entry name" value="Cna protein B-type domain"/>
    <property type="match status" value="1"/>
</dbReference>
<gene>
    <name evidence="1" type="ORF">AsAng_0007160</name>
</gene>
<keyword evidence="1" id="KW-0378">Hydrolase</keyword>